<protein>
    <submittedName>
        <fullName evidence="2">Uncharacterized protein</fullName>
    </submittedName>
</protein>
<reference evidence="2" key="1">
    <citation type="submission" date="2023-07" db="EMBL/GenBank/DDBJ databases">
        <title>draft genome sequence of fig (Ficus carica).</title>
        <authorList>
            <person name="Takahashi T."/>
            <person name="Nishimura K."/>
        </authorList>
    </citation>
    <scope>NUCLEOTIDE SEQUENCE</scope>
</reference>
<proteinExistence type="predicted"/>
<keyword evidence="3" id="KW-1185">Reference proteome</keyword>
<dbReference type="Gramene" id="FCD_00017277-RA">
    <property type="protein sequence ID" value="FCD_00017277-RA:cds"/>
    <property type="gene ID" value="FCD_00017277"/>
</dbReference>
<dbReference type="EMBL" id="BTGU01000009">
    <property type="protein sequence ID" value="GMN39615.1"/>
    <property type="molecule type" value="Genomic_DNA"/>
</dbReference>
<feature type="compositionally biased region" description="Basic and acidic residues" evidence="1">
    <location>
        <begin position="23"/>
        <end position="40"/>
    </location>
</feature>
<gene>
    <name evidence="2" type="ORF">TIFTF001_008840</name>
</gene>
<accession>A0AA87ZVL5</accession>
<dbReference type="AlphaFoldDB" id="A0AA87ZVL5"/>
<comment type="caution">
    <text evidence="2">The sequence shown here is derived from an EMBL/GenBank/DDBJ whole genome shotgun (WGS) entry which is preliminary data.</text>
</comment>
<sequence length="40" mass="4498">MGGEVEDRVEHEMEDLDAGAGEGQEHHAVDDPQSHREREI</sequence>
<feature type="compositionally biased region" description="Basic and acidic residues" evidence="1">
    <location>
        <begin position="1"/>
        <end position="11"/>
    </location>
</feature>
<name>A0AA87ZVL5_FICCA</name>
<organism evidence="2 3">
    <name type="scientific">Ficus carica</name>
    <name type="common">Common fig</name>
    <dbReference type="NCBI Taxonomy" id="3494"/>
    <lineage>
        <taxon>Eukaryota</taxon>
        <taxon>Viridiplantae</taxon>
        <taxon>Streptophyta</taxon>
        <taxon>Embryophyta</taxon>
        <taxon>Tracheophyta</taxon>
        <taxon>Spermatophyta</taxon>
        <taxon>Magnoliopsida</taxon>
        <taxon>eudicotyledons</taxon>
        <taxon>Gunneridae</taxon>
        <taxon>Pentapetalae</taxon>
        <taxon>rosids</taxon>
        <taxon>fabids</taxon>
        <taxon>Rosales</taxon>
        <taxon>Moraceae</taxon>
        <taxon>Ficeae</taxon>
        <taxon>Ficus</taxon>
    </lineage>
</organism>
<dbReference type="Proteomes" id="UP001187192">
    <property type="component" value="Unassembled WGS sequence"/>
</dbReference>
<evidence type="ECO:0000313" key="3">
    <source>
        <dbReference type="Proteomes" id="UP001187192"/>
    </source>
</evidence>
<feature type="region of interest" description="Disordered" evidence="1">
    <location>
        <begin position="1"/>
        <end position="40"/>
    </location>
</feature>
<evidence type="ECO:0000313" key="2">
    <source>
        <dbReference type="EMBL" id="GMN39615.1"/>
    </source>
</evidence>
<evidence type="ECO:0000256" key="1">
    <source>
        <dbReference type="SAM" id="MobiDB-lite"/>
    </source>
</evidence>